<dbReference type="Proteomes" id="UP001431783">
    <property type="component" value="Unassembled WGS sequence"/>
</dbReference>
<name>A0AAW1V5F5_9CUCU</name>
<dbReference type="PROSITE" id="PS51462">
    <property type="entry name" value="NUDIX"/>
    <property type="match status" value="1"/>
</dbReference>
<dbReference type="Gene3D" id="3.90.79.10">
    <property type="entry name" value="Nucleoside Triphosphate Pyrophosphohydrolase"/>
    <property type="match status" value="1"/>
</dbReference>
<dbReference type="AlphaFoldDB" id="A0AAW1V5F5"/>
<dbReference type="PANTHER" id="PTHR13030">
    <property type="entry name" value="NUDIX HYDROLASE"/>
    <property type="match status" value="1"/>
</dbReference>
<dbReference type="PANTHER" id="PTHR13030:SF8">
    <property type="entry name" value="ADP-RIBOSE PYROPHOSPHATASE, MITOCHONDRIAL"/>
    <property type="match status" value="1"/>
</dbReference>
<dbReference type="InterPro" id="IPR000086">
    <property type="entry name" value="NUDIX_hydrolase_dom"/>
</dbReference>
<feature type="chain" id="PRO_5043990933" description="Nudix hydrolase domain-containing protein" evidence="1">
    <location>
        <begin position="21"/>
        <end position="306"/>
    </location>
</feature>
<protein>
    <recommendedName>
        <fullName evidence="2">Nudix hydrolase domain-containing protein</fullName>
    </recommendedName>
</protein>
<sequence length="306" mass="35125">MCSLQISWLSIILCYMYVECVNHMLATAKRMVHQKCRSQLYPFGNIKRILLSDDEVPWNVNISYDPPEYESPVLKNKAWADPYIEDAKFTPKFNSLDGNINRKSYMGNYLINNGRPLNPEGRTGLKGRGILGKWGPNHAADPIVTRWKIIEGKKQTHPISKLPILEFCGIQRRDCNQWAIPGGMVDPGENVSETLKREFLEEAFNSLEANQGEMEKNEKLICEFFKHGCEIYRGYVDDPRNTDNAWMETIAMNFHDDSGKLVGKFNLKAGDDAKNVQWISIDKNLDLYASHCSFIEKVAHLHNAHW</sequence>
<dbReference type="Pfam" id="PF25969">
    <property type="entry name" value="NUDT9_N"/>
    <property type="match status" value="1"/>
</dbReference>
<dbReference type="InterPro" id="IPR039989">
    <property type="entry name" value="NUDT9"/>
</dbReference>
<dbReference type="SUPFAM" id="SSF55811">
    <property type="entry name" value="Nudix"/>
    <property type="match status" value="1"/>
</dbReference>
<dbReference type="Pfam" id="PF00293">
    <property type="entry name" value="NUDIX"/>
    <property type="match status" value="1"/>
</dbReference>
<accession>A0AAW1V5F5</accession>
<dbReference type="GO" id="GO:0047631">
    <property type="term" value="F:ADP-ribose diphosphatase activity"/>
    <property type="evidence" value="ECO:0007669"/>
    <property type="project" value="InterPro"/>
</dbReference>
<keyword evidence="1" id="KW-0732">Signal</keyword>
<evidence type="ECO:0000256" key="1">
    <source>
        <dbReference type="SAM" id="SignalP"/>
    </source>
</evidence>
<gene>
    <name evidence="3" type="ORF">WA026_000525</name>
</gene>
<feature type="signal peptide" evidence="1">
    <location>
        <begin position="1"/>
        <end position="20"/>
    </location>
</feature>
<reference evidence="3 4" key="1">
    <citation type="submission" date="2023-03" db="EMBL/GenBank/DDBJ databases">
        <title>Genome insight into feeding habits of ladybird beetles.</title>
        <authorList>
            <person name="Li H.-S."/>
            <person name="Huang Y.-H."/>
            <person name="Pang H."/>
        </authorList>
    </citation>
    <scope>NUCLEOTIDE SEQUENCE [LARGE SCALE GENOMIC DNA]</scope>
    <source>
        <strain evidence="3">SYSU_2023b</strain>
        <tissue evidence="3">Whole body</tissue>
    </source>
</reference>
<evidence type="ECO:0000313" key="3">
    <source>
        <dbReference type="EMBL" id="KAK9888261.1"/>
    </source>
</evidence>
<keyword evidence="4" id="KW-1185">Reference proteome</keyword>
<comment type="caution">
    <text evidence="3">The sequence shown here is derived from an EMBL/GenBank/DDBJ whole genome shotgun (WGS) entry which is preliminary data.</text>
</comment>
<evidence type="ECO:0000259" key="2">
    <source>
        <dbReference type="PROSITE" id="PS51462"/>
    </source>
</evidence>
<dbReference type="FunFam" id="3.90.79.10:FF:000021">
    <property type="entry name" value="ADP-ribose pyrophosphatase, mitochondrial isoform X1"/>
    <property type="match status" value="1"/>
</dbReference>
<feature type="domain" description="Nudix hydrolase" evidence="2">
    <location>
        <begin position="136"/>
        <end position="301"/>
    </location>
</feature>
<proteinExistence type="predicted"/>
<dbReference type="EMBL" id="JARQZJ010000121">
    <property type="protein sequence ID" value="KAK9888261.1"/>
    <property type="molecule type" value="Genomic_DNA"/>
</dbReference>
<organism evidence="3 4">
    <name type="scientific">Henosepilachna vigintioctopunctata</name>
    <dbReference type="NCBI Taxonomy" id="420089"/>
    <lineage>
        <taxon>Eukaryota</taxon>
        <taxon>Metazoa</taxon>
        <taxon>Ecdysozoa</taxon>
        <taxon>Arthropoda</taxon>
        <taxon>Hexapoda</taxon>
        <taxon>Insecta</taxon>
        <taxon>Pterygota</taxon>
        <taxon>Neoptera</taxon>
        <taxon>Endopterygota</taxon>
        <taxon>Coleoptera</taxon>
        <taxon>Polyphaga</taxon>
        <taxon>Cucujiformia</taxon>
        <taxon>Coccinelloidea</taxon>
        <taxon>Coccinellidae</taxon>
        <taxon>Epilachninae</taxon>
        <taxon>Epilachnini</taxon>
        <taxon>Henosepilachna</taxon>
    </lineage>
</organism>
<dbReference type="CDD" id="cd03670">
    <property type="entry name" value="NUDIX_ADPRase_Nudt9"/>
    <property type="match status" value="1"/>
</dbReference>
<dbReference type="InterPro" id="IPR015797">
    <property type="entry name" value="NUDIX_hydrolase-like_dom_sf"/>
</dbReference>
<evidence type="ECO:0000313" key="4">
    <source>
        <dbReference type="Proteomes" id="UP001431783"/>
    </source>
</evidence>